<keyword evidence="1" id="KW-0732">Signal</keyword>
<evidence type="ECO:0000256" key="1">
    <source>
        <dbReference type="SAM" id="SignalP"/>
    </source>
</evidence>
<feature type="signal peptide" evidence="1">
    <location>
        <begin position="1"/>
        <end position="17"/>
    </location>
</feature>
<dbReference type="EMBL" id="CAJVPY010017601">
    <property type="protein sequence ID" value="CAG8762689.1"/>
    <property type="molecule type" value="Genomic_DNA"/>
</dbReference>
<name>A0A9N9NW90_9GLOM</name>
<organism evidence="2 3">
    <name type="scientific">Dentiscutata erythropus</name>
    <dbReference type="NCBI Taxonomy" id="1348616"/>
    <lineage>
        <taxon>Eukaryota</taxon>
        <taxon>Fungi</taxon>
        <taxon>Fungi incertae sedis</taxon>
        <taxon>Mucoromycota</taxon>
        <taxon>Glomeromycotina</taxon>
        <taxon>Glomeromycetes</taxon>
        <taxon>Diversisporales</taxon>
        <taxon>Gigasporaceae</taxon>
        <taxon>Dentiscutata</taxon>
    </lineage>
</organism>
<protein>
    <submittedName>
        <fullName evidence="2">19492_t:CDS:1</fullName>
    </submittedName>
</protein>
<evidence type="ECO:0000313" key="2">
    <source>
        <dbReference type="EMBL" id="CAG8762689.1"/>
    </source>
</evidence>
<gene>
    <name evidence="2" type="ORF">DERYTH_LOCUS17963</name>
</gene>
<dbReference type="AlphaFoldDB" id="A0A9N9NW90"/>
<sequence>MLLKIFIYLLVLISTFAIHTFATPALELVNERQLPNCITAGVECPPDSKTNCCHSLVCIEVNLNEGAFKCVAV</sequence>
<proteinExistence type="predicted"/>
<dbReference type="Proteomes" id="UP000789405">
    <property type="component" value="Unassembled WGS sequence"/>
</dbReference>
<comment type="caution">
    <text evidence="2">The sequence shown here is derived from an EMBL/GenBank/DDBJ whole genome shotgun (WGS) entry which is preliminary data.</text>
</comment>
<keyword evidence="3" id="KW-1185">Reference proteome</keyword>
<accession>A0A9N9NW90</accession>
<feature type="chain" id="PRO_5040367567" evidence="1">
    <location>
        <begin position="18"/>
        <end position="73"/>
    </location>
</feature>
<evidence type="ECO:0000313" key="3">
    <source>
        <dbReference type="Proteomes" id="UP000789405"/>
    </source>
</evidence>
<reference evidence="2" key="1">
    <citation type="submission" date="2021-06" db="EMBL/GenBank/DDBJ databases">
        <authorList>
            <person name="Kallberg Y."/>
            <person name="Tangrot J."/>
            <person name="Rosling A."/>
        </authorList>
    </citation>
    <scope>NUCLEOTIDE SEQUENCE</scope>
    <source>
        <strain evidence="2">MA453B</strain>
    </source>
</reference>